<sequence>MTPRRSVWFLTHPQVVVDPDTPVPHWGLSAVGRQRAAAIAGAPFLDAVTVVWGSTETKARETAELVAGGIPRLELAQLGENDRSATGFVPPEQFEELADAFFAHPERSVRGWATAADEQARIVAALESVLADPRSGDGDIVIVAHGGVGTLLLCHLLGQAITRDLDQPGQGHFFRFDRDTRALAHGWRPLENLQI</sequence>
<dbReference type="Gene3D" id="3.40.50.1240">
    <property type="entry name" value="Phosphoglycerate mutase-like"/>
    <property type="match status" value="1"/>
</dbReference>
<comment type="caution">
    <text evidence="1">The sequence shown here is derived from an EMBL/GenBank/DDBJ whole genome shotgun (WGS) entry which is preliminary data.</text>
</comment>
<protein>
    <recommendedName>
        <fullName evidence="3">Phosphoglycerate mutase</fullName>
    </recommendedName>
</protein>
<reference evidence="1 2" key="1">
    <citation type="journal article" date="2013" name="ISME J.">
        <title>A metabolic model for members of the genus Tetrasphaera involved in enhanced biological phosphorus removal.</title>
        <authorList>
            <person name="Kristiansen R."/>
            <person name="Nguyen H.T.T."/>
            <person name="Saunders A.M."/>
            <person name="Nielsen J.L."/>
            <person name="Wimmer R."/>
            <person name="Le V.Q."/>
            <person name="McIlroy S.J."/>
            <person name="Petrovski S."/>
            <person name="Seviour R.J."/>
            <person name="Calteau A."/>
            <person name="Nielsen K.L."/>
            <person name="Nielsen P.H."/>
        </authorList>
    </citation>
    <scope>NUCLEOTIDE SEQUENCE [LARGE SCALE GENOMIC DNA]</scope>
    <source>
        <strain evidence="1 2">Ben 74</strain>
    </source>
</reference>
<dbReference type="AlphaFoldDB" id="A0A077M2Y1"/>
<dbReference type="CDD" id="cd07067">
    <property type="entry name" value="HP_PGM_like"/>
    <property type="match status" value="1"/>
</dbReference>
<evidence type="ECO:0000313" key="2">
    <source>
        <dbReference type="Proteomes" id="UP000035720"/>
    </source>
</evidence>
<keyword evidence="2" id="KW-1185">Reference proteome</keyword>
<gene>
    <name evidence="1" type="ORF">BN13_1040009</name>
</gene>
<dbReference type="OrthoDB" id="34197at2"/>
<dbReference type="Proteomes" id="UP000035720">
    <property type="component" value="Unassembled WGS sequence"/>
</dbReference>
<dbReference type="STRING" id="1193518.BN13_1040009"/>
<dbReference type="SUPFAM" id="SSF53254">
    <property type="entry name" value="Phosphoglycerate mutase-like"/>
    <property type="match status" value="1"/>
</dbReference>
<name>A0A077M2Y1_9MICO</name>
<dbReference type="InterPro" id="IPR013078">
    <property type="entry name" value="His_Pase_superF_clade-1"/>
</dbReference>
<accession>A0A077M2Y1</accession>
<dbReference type="InterPro" id="IPR029033">
    <property type="entry name" value="His_PPase_superfam"/>
</dbReference>
<evidence type="ECO:0008006" key="3">
    <source>
        <dbReference type="Google" id="ProtNLM"/>
    </source>
</evidence>
<proteinExistence type="predicted"/>
<dbReference type="Pfam" id="PF00300">
    <property type="entry name" value="His_Phos_1"/>
    <property type="match status" value="1"/>
</dbReference>
<evidence type="ECO:0000313" key="1">
    <source>
        <dbReference type="EMBL" id="CCI51461.1"/>
    </source>
</evidence>
<organism evidence="1 2">
    <name type="scientific">Nostocoides jenkinsii Ben 74</name>
    <dbReference type="NCBI Taxonomy" id="1193518"/>
    <lineage>
        <taxon>Bacteria</taxon>
        <taxon>Bacillati</taxon>
        <taxon>Actinomycetota</taxon>
        <taxon>Actinomycetes</taxon>
        <taxon>Micrococcales</taxon>
        <taxon>Intrasporangiaceae</taxon>
        <taxon>Nostocoides</taxon>
    </lineage>
</organism>
<dbReference type="EMBL" id="CAJC01000007">
    <property type="protein sequence ID" value="CCI51461.1"/>
    <property type="molecule type" value="Genomic_DNA"/>
</dbReference>
<dbReference type="RefSeq" id="WP_048547931.1">
    <property type="nucleotide sequence ID" value="NZ_HF571038.1"/>
</dbReference>